<organism evidence="1 2">
    <name type="scientific">Methanobrevibacter olleyae</name>
    <dbReference type="NCBI Taxonomy" id="294671"/>
    <lineage>
        <taxon>Archaea</taxon>
        <taxon>Methanobacteriati</taxon>
        <taxon>Methanobacteriota</taxon>
        <taxon>Methanomada group</taxon>
        <taxon>Methanobacteria</taxon>
        <taxon>Methanobacteriales</taxon>
        <taxon>Methanobacteriaceae</taxon>
        <taxon>Methanobrevibacter</taxon>
    </lineage>
</organism>
<dbReference type="PATRIC" id="fig|294671.3.peg.1852"/>
<dbReference type="AlphaFoldDB" id="A0A126R2N7"/>
<dbReference type="KEGG" id="mol:YLM1_1782"/>
<evidence type="ECO:0000313" key="2">
    <source>
        <dbReference type="Proteomes" id="UP000066376"/>
    </source>
</evidence>
<dbReference type="GeneID" id="28490091"/>
<dbReference type="Proteomes" id="UP000066376">
    <property type="component" value="Chromosome"/>
</dbReference>
<evidence type="ECO:0000313" key="1">
    <source>
        <dbReference type="EMBL" id="AMK16337.1"/>
    </source>
</evidence>
<reference evidence="2" key="2">
    <citation type="submission" date="2016-02" db="EMBL/GenBank/DDBJ databases">
        <title>The draft genome sequence of the rumen methanogen Methanobrevibacter olleyae YLM1.</title>
        <authorList>
            <consortium name="New Zealand Agricultural Greenhouse Gas Research Centre/Pastoral Greenhouse Gas Research Consortium"/>
            <person name="Kelly W.J."/>
            <person name="Li D."/>
            <person name="Lambie S.C."/>
            <person name="Attwood G.T."/>
            <person name="Altermann E."/>
            <person name="Leahy S.C."/>
        </authorList>
    </citation>
    <scope>NUCLEOTIDE SEQUENCE [LARGE SCALE GENOMIC DNA]</scope>
    <source>
        <strain evidence="2">YLM1</strain>
    </source>
</reference>
<dbReference type="STRING" id="294671.YLM1_1782"/>
<keyword evidence="2" id="KW-1185">Reference proteome</keyword>
<proteinExistence type="predicted"/>
<name>A0A126R2N7_METOL</name>
<accession>A0A126R2N7</accession>
<sequence length="63" mass="7677">MDLANEKFLKKVNLCNRQKRLNEMFEEEGLTDTILKEQLEINKERHNLDIPDESEFMYQEFVQ</sequence>
<protein>
    <submittedName>
        <fullName evidence="1">Uncharacterized protein</fullName>
    </submittedName>
</protein>
<gene>
    <name evidence="1" type="ORF">YLM1_1782</name>
</gene>
<dbReference type="EMBL" id="CP014265">
    <property type="protein sequence ID" value="AMK16337.1"/>
    <property type="molecule type" value="Genomic_DNA"/>
</dbReference>
<reference evidence="1 2" key="1">
    <citation type="journal article" date="2016" name="Genome Announc.">
        <title>Draft Genome Sequence of the Rumen Methanogen Methanobrevibacter olleyae YLM1.</title>
        <authorList>
            <person name="Kelly W.J."/>
            <person name="Li D."/>
            <person name="Lambie S.C."/>
            <person name="Cox F."/>
            <person name="Attwood G.T."/>
            <person name="Altermann E."/>
            <person name="Leahy S.C."/>
        </authorList>
    </citation>
    <scope>NUCLEOTIDE SEQUENCE [LARGE SCALE GENOMIC DNA]</scope>
    <source>
        <strain evidence="1 2">YLM1</strain>
    </source>
</reference>
<dbReference type="RefSeq" id="WP_067148758.1">
    <property type="nucleotide sequence ID" value="NZ_CP014265.1"/>
</dbReference>